<gene>
    <name evidence="1" type="ORF">AV942_20200</name>
</gene>
<dbReference type="Proteomes" id="UP000061468">
    <property type="component" value="Plasmid pAMEDUM8_300"/>
</dbReference>
<protein>
    <submittedName>
        <fullName evidence="1">Uncharacterized protein</fullName>
    </submittedName>
</protein>
<name>A0AAC9F7R0_9ALTE</name>
<geneLocation type="plasmid" evidence="1 2">
    <name>pAMEDUM8_300</name>
</geneLocation>
<keyword evidence="1" id="KW-0614">Plasmid</keyword>
<evidence type="ECO:0000313" key="1">
    <source>
        <dbReference type="EMBL" id="AMJ80708.1"/>
    </source>
</evidence>
<dbReference type="EMBL" id="CP013929">
    <property type="protein sequence ID" value="AMJ80708.1"/>
    <property type="molecule type" value="Genomic_DNA"/>
</dbReference>
<dbReference type="AlphaFoldDB" id="A0AAC9F7R0"/>
<sequence length="145" mass="16799">MKYKKYKSENRFPLLARSMGKLHKVEYLGFSSEATRLLFDKFDMVSIAMFANRPDITLCAKAYAGDSRIELDDASTKERPFYKIYVETQKDEYHQVERVFCSAHEADVFIKTRTGVEVMDTIRCGEVHYFIVCSSKASKPLEDLL</sequence>
<organism evidence="1 2">
    <name type="scientific">Alteromonas mediterranea</name>
    <dbReference type="NCBI Taxonomy" id="314275"/>
    <lineage>
        <taxon>Bacteria</taxon>
        <taxon>Pseudomonadati</taxon>
        <taxon>Pseudomonadota</taxon>
        <taxon>Gammaproteobacteria</taxon>
        <taxon>Alteromonadales</taxon>
        <taxon>Alteromonadaceae</taxon>
        <taxon>Alteromonas/Salinimonas group</taxon>
        <taxon>Alteromonas</taxon>
    </lineage>
</organism>
<accession>A0AAC9F7R0</accession>
<dbReference type="RefSeq" id="WP_015068523.1">
    <property type="nucleotide sequence ID" value="NZ_CAKMLI010000020.1"/>
</dbReference>
<proteinExistence type="predicted"/>
<reference evidence="1 2" key="1">
    <citation type="submission" date="2015-12" db="EMBL/GenBank/DDBJ databases">
        <title>Intraspecies pangenome expansion in the marine bacterium Alteromonas.</title>
        <authorList>
            <person name="Lopez-Perez M."/>
            <person name="Rodriguez-Valera F."/>
        </authorList>
    </citation>
    <scope>NUCLEOTIDE SEQUENCE [LARGE SCALE GENOMIC DNA]</scope>
    <source>
        <strain evidence="1 2">UM8</strain>
        <plasmid evidence="1 2">pAMEDUM8_300</plasmid>
    </source>
</reference>
<evidence type="ECO:0000313" key="2">
    <source>
        <dbReference type="Proteomes" id="UP000061468"/>
    </source>
</evidence>